<dbReference type="GO" id="GO:0019628">
    <property type="term" value="P:urate catabolic process"/>
    <property type="evidence" value="ECO:0007669"/>
    <property type="project" value="UniProtKB-UniPathway"/>
</dbReference>
<keyword evidence="9" id="KW-1185">Reference proteome</keyword>
<comment type="catalytic activity">
    <reaction evidence="1">
        <text>5-hydroxy-2-oxo-4-ureido-2,5-dihydro-1H-imidazole-5-carboxylate + H(+) = (S)-allantoin + CO2</text>
        <dbReference type="Rhea" id="RHEA:26301"/>
        <dbReference type="ChEBI" id="CHEBI:15378"/>
        <dbReference type="ChEBI" id="CHEBI:15678"/>
        <dbReference type="ChEBI" id="CHEBI:16526"/>
        <dbReference type="ChEBI" id="CHEBI:58639"/>
        <dbReference type="EC" id="4.1.1.97"/>
    </reaction>
</comment>
<evidence type="ECO:0000256" key="3">
    <source>
        <dbReference type="ARBA" id="ARBA00012257"/>
    </source>
</evidence>
<sequence>MAYSITALNAMDQTAFVDAVGFVFEETPAIAAHTYQQRPFCDRSDLHQKMVARVEAMPQAKQLALICAHPDLGSKAKMADASVKEQARAGLDQLTSAEYEQFQSLNQAYKDKFNFPFIIAVKDHTKTTILAAFQQRLQHDRDAEINQALAQICRIAWFRLADCVQP</sequence>
<keyword evidence="6 8" id="KW-0456">Lyase</keyword>
<dbReference type="InterPro" id="IPR017580">
    <property type="entry name" value="OHCU_decarboxylase-1"/>
</dbReference>
<proteinExistence type="predicted"/>
<dbReference type="EMBL" id="WVIE01000007">
    <property type="protein sequence ID" value="NDJ17152.1"/>
    <property type="molecule type" value="Genomic_DNA"/>
</dbReference>
<accession>A0A8J7YYW8</accession>
<dbReference type="InterPro" id="IPR036778">
    <property type="entry name" value="OHCU_decarboxylase_sf"/>
</dbReference>
<dbReference type="Proteomes" id="UP000646053">
    <property type="component" value="Unassembled WGS sequence"/>
</dbReference>
<keyword evidence="4" id="KW-0659">Purine metabolism</keyword>
<evidence type="ECO:0000313" key="9">
    <source>
        <dbReference type="Proteomes" id="UP000646053"/>
    </source>
</evidence>
<dbReference type="NCBIfam" id="TIGR03164">
    <property type="entry name" value="UHCUDC"/>
    <property type="match status" value="1"/>
</dbReference>
<gene>
    <name evidence="8" type="primary">uraD</name>
    <name evidence="8" type="ORF">GS601_07595</name>
</gene>
<evidence type="ECO:0000259" key="7">
    <source>
        <dbReference type="Pfam" id="PF09349"/>
    </source>
</evidence>
<reference evidence="8" key="1">
    <citation type="submission" date="2019-12" db="EMBL/GenBank/DDBJ databases">
        <title>High-Quality draft genome sequences of three cyanobacteria isolated from the limestone walls of the Old Cathedral of Coimbra.</title>
        <authorList>
            <person name="Tiago I."/>
            <person name="Soares F."/>
            <person name="Portugal A."/>
        </authorList>
    </citation>
    <scope>NUCLEOTIDE SEQUENCE</scope>
    <source>
        <strain evidence="8">A</strain>
    </source>
</reference>
<dbReference type="SUPFAM" id="SSF158694">
    <property type="entry name" value="UraD-Like"/>
    <property type="match status" value="1"/>
</dbReference>
<dbReference type="PANTHER" id="PTHR43466:SF1">
    <property type="entry name" value="2-OXO-4-HYDROXY-4-CARBOXY-5-UREIDOIMIDAZOLINE DECARBOXYLASE-RELATED"/>
    <property type="match status" value="1"/>
</dbReference>
<dbReference type="GO" id="GO:0000255">
    <property type="term" value="P:allantoin metabolic process"/>
    <property type="evidence" value="ECO:0007669"/>
    <property type="project" value="InterPro"/>
</dbReference>
<dbReference type="GO" id="GO:0051997">
    <property type="term" value="F:2-oxo-4-hydroxy-4-carboxy-5-ureidoimidazoline decarboxylase activity"/>
    <property type="evidence" value="ECO:0007669"/>
    <property type="project" value="UniProtKB-EC"/>
</dbReference>
<feature type="domain" description="Oxo-4-hydroxy-4-carboxy-5-ureidoimidazoline decarboxylase" evidence="7">
    <location>
        <begin position="9"/>
        <end position="161"/>
    </location>
</feature>
<keyword evidence="5" id="KW-0210">Decarboxylase</keyword>
<dbReference type="AlphaFoldDB" id="A0A8J7YYW8"/>
<evidence type="ECO:0000313" key="8">
    <source>
        <dbReference type="EMBL" id="NDJ17152.1"/>
    </source>
</evidence>
<evidence type="ECO:0000256" key="5">
    <source>
        <dbReference type="ARBA" id="ARBA00022793"/>
    </source>
</evidence>
<comment type="caution">
    <text evidence="8">The sequence shown here is derived from an EMBL/GenBank/DDBJ whole genome shotgun (WGS) entry which is preliminary data.</text>
</comment>
<organism evidence="8 9">
    <name type="scientific">Myxacorys almedinensis A</name>
    <dbReference type="NCBI Taxonomy" id="2690445"/>
    <lineage>
        <taxon>Bacteria</taxon>
        <taxon>Bacillati</taxon>
        <taxon>Cyanobacteriota</taxon>
        <taxon>Cyanophyceae</taxon>
        <taxon>Leptolyngbyales</taxon>
        <taxon>Leptolyngbyaceae</taxon>
        <taxon>Myxacorys</taxon>
        <taxon>Myxacorys almedinensis</taxon>
    </lineage>
</organism>
<dbReference type="EC" id="4.1.1.97" evidence="3"/>
<name>A0A8J7YYW8_9CYAN</name>
<dbReference type="Pfam" id="PF09349">
    <property type="entry name" value="OHCU_decarbox"/>
    <property type="match status" value="1"/>
</dbReference>
<evidence type="ECO:0000256" key="2">
    <source>
        <dbReference type="ARBA" id="ARBA00004754"/>
    </source>
</evidence>
<comment type="pathway">
    <text evidence="2">Purine metabolism; urate degradation; (S)-allantoin from urate: step 3/3.</text>
</comment>
<evidence type="ECO:0000256" key="6">
    <source>
        <dbReference type="ARBA" id="ARBA00023239"/>
    </source>
</evidence>
<dbReference type="Gene3D" id="1.10.3330.10">
    <property type="entry name" value="Oxo-4-hydroxy-4-carboxy-5-ureidoimidazoline decarboxylase"/>
    <property type="match status" value="1"/>
</dbReference>
<evidence type="ECO:0000256" key="4">
    <source>
        <dbReference type="ARBA" id="ARBA00022631"/>
    </source>
</evidence>
<dbReference type="GO" id="GO:0006144">
    <property type="term" value="P:purine nucleobase metabolic process"/>
    <property type="evidence" value="ECO:0007669"/>
    <property type="project" value="UniProtKB-KW"/>
</dbReference>
<dbReference type="UniPathway" id="UPA00394">
    <property type="reaction ID" value="UER00652"/>
</dbReference>
<protein>
    <recommendedName>
        <fullName evidence="3">2-oxo-4-hydroxy-4-carboxy-5-ureidoimidazoline decarboxylase</fullName>
        <ecNumber evidence="3">4.1.1.97</ecNumber>
    </recommendedName>
</protein>
<dbReference type="PANTHER" id="PTHR43466">
    <property type="entry name" value="2-OXO-4-HYDROXY-4-CARBOXY-5-UREIDOIMIDAZOLINE DECARBOXYLASE-RELATED"/>
    <property type="match status" value="1"/>
</dbReference>
<dbReference type="InterPro" id="IPR018020">
    <property type="entry name" value="OHCU_decarboxylase"/>
</dbReference>
<evidence type="ECO:0000256" key="1">
    <source>
        <dbReference type="ARBA" id="ARBA00001163"/>
    </source>
</evidence>